<keyword evidence="2" id="KW-1185">Reference proteome</keyword>
<sequence length="67" mass="7333">MTLETRTVTLSAEQWFFVEALVEDSQAHAVKTADAIDSVRFPEVVATHRADADFTHTILTSLRSAGA</sequence>
<proteinExistence type="predicted"/>
<dbReference type="EMBL" id="JACTNG010000010">
    <property type="protein sequence ID" value="MBO1080869.1"/>
    <property type="molecule type" value="Genomic_DNA"/>
</dbReference>
<dbReference type="RefSeq" id="WP_207419039.1">
    <property type="nucleotide sequence ID" value="NZ_CP061177.1"/>
</dbReference>
<evidence type="ECO:0000313" key="1">
    <source>
        <dbReference type="EMBL" id="MBO1080869.1"/>
    </source>
</evidence>
<evidence type="ECO:0000313" key="2">
    <source>
        <dbReference type="Proteomes" id="UP001518989"/>
    </source>
</evidence>
<evidence type="ECO:0008006" key="3">
    <source>
        <dbReference type="Google" id="ProtNLM"/>
    </source>
</evidence>
<protein>
    <recommendedName>
        <fullName evidence="3">Transcriptional regulator</fullName>
    </recommendedName>
</protein>
<gene>
    <name evidence="1" type="ORF">IAI61_17645</name>
</gene>
<dbReference type="Proteomes" id="UP001518989">
    <property type="component" value="Unassembled WGS sequence"/>
</dbReference>
<comment type="caution">
    <text evidence="1">The sequence shown here is derived from an EMBL/GenBank/DDBJ whole genome shotgun (WGS) entry which is preliminary data.</text>
</comment>
<reference evidence="1 2" key="1">
    <citation type="submission" date="2020-09" db="EMBL/GenBank/DDBJ databases">
        <title>Roseomonas.</title>
        <authorList>
            <person name="Zhu W."/>
        </authorList>
    </citation>
    <scope>NUCLEOTIDE SEQUENCE [LARGE SCALE GENOMIC DNA]</scope>
    <source>
        <strain evidence="1 2">573</strain>
    </source>
</reference>
<accession>A0ABS3KTX1</accession>
<organism evidence="1 2">
    <name type="scientific">Roseomonas haemaphysalidis</name>
    <dbReference type="NCBI Taxonomy" id="2768162"/>
    <lineage>
        <taxon>Bacteria</taxon>
        <taxon>Pseudomonadati</taxon>
        <taxon>Pseudomonadota</taxon>
        <taxon>Alphaproteobacteria</taxon>
        <taxon>Acetobacterales</taxon>
        <taxon>Roseomonadaceae</taxon>
        <taxon>Roseomonas</taxon>
    </lineage>
</organism>
<name>A0ABS3KTX1_9PROT</name>